<accession>A0A6A6VRH4</accession>
<protein>
    <submittedName>
        <fullName evidence="2">Uncharacterized protein</fullName>
    </submittedName>
</protein>
<dbReference type="RefSeq" id="XP_033595653.1">
    <property type="nucleotide sequence ID" value="XM_033747681.1"/>
</dbReference>
<keyword evidence="3" id="KW-1185">Reference proteome</keyword>
<dbReference type="AlphaFoldDB" id="A0A6A6VRH4"/>
<dbReference type="Proteomes" id="UP000799437">
    <property type="component" value="Unassembled WGS sequence"/>
</dbReference>
<feature type="chain" id="PRO_5025666152" evidence="1">
    <location>
        <begin position="23"/>
        <end position="206"/>
    </location>
</feature>
<dbReference type="GeneID" id="54488735"/>
<proteinExistence type="predicted"/>
<reference evidence="2" key="1">
    <citation type="journal article" date="2020" name="Stud. Mycol.">
        <title>101 Dothideomycetes genomes: a test case for predicting lifestyles and emergence of pathogens.</title>
        <authorList>
            <person name="Haridas S."/>
            <person name="Albert R."/>
            <person name="Binder M."/>
            <person name="Bloem J."/>
            <person name="Labutti K."/>
            <person name="Salamov A."/>
            <person name="Andreopoulos B."/>
            <person name="Baker S."/>
            <person name="Barry K."/>
            <person name="Bills G."/>
            <person name="Bluhm B."/>
            <person name="Cannon C."/>
            <person name="Castanera R."/>
            <person name="Culley D."/>
            <person name="Daum C."/>
            <person name="Ezra D."/>
            <person name="Gonzalez J."/>
            <person name="Henrissat B."/>
            <person name="Kuo A."/>
            <person name="Liang C."/>
            <person name="Lipzen A."/>
            <person name="Lutzoni F."/>
            <person name="Magnuson J."/>
            <person name="Mondo S."/>
            <person name="Nolan M."/>
            <person name="Ohm R."/>
            <person name="Pangilinan J."/>
            <person name="Park H.-J."/>
            <person name="Ramirez L."/>
            <person name="Alfaro M."/>
            <person name="Sun H."/>
            <person name="Tritt A."/>
            <person name="Yoshinaga Y."/>
            <person name="Zwiers L.-H."/>
            <person name="Turgeon B."/>
            <person name="Goodwin S."/>
            <person name="Spatafora J."/>
            <person name="Crous P."/>
            <person name="Grigoriev I."/>
        </authorList>
    </citation>
    <scope>NUCLEOTIDE SEQUENCE</scope>
    <source>
        <strain evidence="2">CBS 121739</strain>
    </source>
</reference>
<keyword evidence="1" id="KW-0732">Signal</keyword>
<name>A0A6A6VRH4_9PEZI</name>
<feature type="signal peptide" evidence="1">
    <location>
        <begin position="1"/>
        <end position="22"/>
    </location>
</feature>
<evidence type="ECO:0000256" key="1">
    <source>
        <dbReference type="SAM" id="SignalP"/>
    </source>
</evidence>
<evidence type="ECO:0000313" key="2">
    <source>
        <dbReference type="EMBL" id="KAF2753202.1"/>
    </source>
</evidence>
<sequence length="206" mass="23664">MHFLPTIIATLLAATSVAPVTAHEITSIEAAVDEIHMLLNHTSPHPGEVWKNTRVAFLDHGSHIWLQIIRDFDRIELPEHLVKGKVKCGDYFMNIDDYRFPIAQLFEWIRDSGRGRIRFDDFHQFHDGTRIRAYACDSACGQTAHLEDIIPMFAEIWKRCPDRLGVFSMDKKWHASYGLAVVSGYTVCFKLKIFGATLPLCKHHYK</sequence>
<organism evidence="2 3">
    <name type="scientific">Pseudovirgaria hyperparasitica</name>
    <dbReference type="NCBI Taxonomy" id="470096"/>
    <lineage>
        <taxon>Eukaryota</taxon>
        <taxon>Fungi</taxon>
        <taxon>Dikarya</taxon>
        <taxon>Ascomycota</taxon>
        <taxon>Pezizomycotina</taxon>
        <taxon>Dothideomycetes</taxon>
        <taxon>Dothideomycetes incertae sedis</taxon>
        <taxon>Acrospermales</taxon>
        <taxon>Acrospermaceae</taxon>
        <taxon>Pseudovirgaria</taxon>
    </lineage>
</organism>
<evidence type="ECO:0000313" key="3">
    <source>
        <dbReference type="Proteomes" id="UP000799437"/>
    </source>
</evidence>
<dbReference type="EMBL" id="ML996585">
    <property type="protein sequence ID" value="KAF2753202.1"/>
    <property type="molecule type" value="Genomic_DNA"/>
</dbReference>
<gene>
    <name evidence="2" type="ORF">EJ05DRAFT_505211</name>
</gene>